<proteinExistence type="predicted"/>
<dbReference type="SUPFAM" id="SSF52151">
    <property type="entry name" value="FabD/lysophospholipase-like"/>
    <property type="match status" value="1"/>
</dbReference>
<organism evidence="1 2">
    <name type="scientific">Crenobacter oryzisoli</name>
    <dbReference type="NCBI Taxonomy" id="3056844"/>
    <lineage>
        <taxon>Bacteria</taxon>
        <taxon>Pseudomonadati</taxon>
        <taxon>Pseudomonadota</taxon>
        <taxon>Betaproteobacteria</taxon>
        <taxon>Neisseriales</taxon>
        <taxon>Neisseriaceae</taxon>
        <taxon>Crenobacter</taxon>
    </lineage>
</organism>
<evidence type="ECO:0000313" key="1">
    <source>
        <dbReference type="EMBL" id="MDN0076153.1"/>
    </source>
</evidence>
<name>A0ABT7XQT6_9NEIS</name>
<evidence type="ECO:0000313" key="2">
    <source>
        <dbReference type="Proteomes" id="UP001168540"/>
    </source>
</evidence>
<dbReference type="Proteomes" id="UP001168540">
    <property type="component" value="Unassembled WGS sequence"/>
</dbReference>
<keyword evidence="2" id="KW-1185">Reference proteome</keyword>
<dbReference type="EMBL" id="JAUEDK010000027">
    <property type="protein sequence ID" value="MDN0076153.1"/>
    <property type="molecule type" value="Genomic_DNA"/>
</dbReference>
<accession>A0ABT7XQT6</accession>
<sequence>MTAIHLPHPVLSVRAGPGALATLRRDGLSPAMVSTLPGAAGGPKAIGLTGLDQAVFGWLAGAPRERELVGASIGAWRFACALQDDPAAALARLAERYTVETYPPGSTVHSITRQTETMLMDVLGDGGFARLLDHSHYRLTLLLVRARGLLASEGRLPQLGGLVLAASLNAASRRLTRFAFSRVLCHHPASTLAFVPDDGLPTERVALDSGNLRAALMGTVAIPLVLAGVTLPGVAEGRFRDGGLADYHIDYPFARRDGITLYPHFTDRIVPGWFDKFLPWRRHDAANQRHTVLVFPSREYLAKLPLGRLPDRGDFKRFAGRDTERILAWRQSTAESQRLGDAFLELVEKQRLGEIATPL</sequence>
<reference evidence="1" key="1">
    <citation type="submission" date="2023-06" db="EMBL/GenBank/DDBJ databases">
        <authorList>
            <person name="Zhang S."/>
        </authorList>
    </citation>
    <scope>NUCLEOTIDE SEQUENCE</scope>
    <source>
        <strain evidence="1">SG2303</strain>
    </source>
</reference>
<protein>
    <recommendedName>
        <fullName evidence="3">Patatin-like phospholipase family protein</fullName>
    </recommendedName>
</protein>
<evidence type="ECO:0008006" key="3">
    <source>
        <dbReference type="Google" id="ProtNLM"/>
    </source>
</evidence>
<gene>
    <name evidence="1" type="ORF">QU481_14780</name>
</gene>
<comment type="caution">
    <text evidence="1">The sequence shown here is derived from an EMBL/GenBank/DDBJ whole genome shotgun (WGS) entry which is preliminary data.</text>
</comment>
<dbReference type="RefSeq" id="WP_289830804.1">
    <property type="nucleotide sequence ID" value="NZ_JAUEDK010000027.1"/>
</dbReference>
<dbReference type="InterPro" id="IPR016035">
    <property type="entry name" value="Acyl_Trfase/lysoPLipase"/>
</dbReference>